<sequence>MRPSPLHGPAFEAFVAPARRRPRLWRLMLGGVLAGAVWLATVAFCLRLALARGLGPGDPGLVIAYLFSFAGLAGGAALAARLLGGRGPATLIGPGGFEPRAFAWGALVVAGFATAGALAGALFDDPLRRSLALGPWLRALPLALPALAIQTAAEELAFRGFLLQGLAARFRAPPVWLGLPALVFGALHWDPATYGPNAPLVVANAALIGLILGDVTARRGNLSLAMGMHFANNAAALLLVAAPGPLSGLALWVSSTGPDQPAAFGRLLLVGLGATLACYALWLGWNRRGGRG</sequence>
<dbReference type="OrthoDB" id="7171777at2"/>
<feature type="transmembrane region" description="Helical" evidence="1">
    <location>
        <begin position="201"/>
        <end position="218"/>
    </location>
</feature>
<evidence type="ECO:0000313" key="4">
    <source>
        <dbReference type="Proteomes" id="UP000319255"/>
    </source>
</evidence>
<keyword evidence="4" id="KW-1185">Reference proteome</keyword>
<dbReference type="RefSeq" id="WP_140453212.1">
    <property type="nucleotide sequence ID" value="NZ_VFRP01000003.1"/>
</dbReference>
<feature type="transmembrane region" description="Helical" evidence="1">
    <location>
        <begin position="230"/>
        <end position="252"/>
    </location>
</feature>
<proteinExistence type="predicted"/>
<evidence type="ECO:0000256" key="1">
    <source>
        <dbReference type="SAM" id="Phobius"/>
    </source>
</evidence>
<feature type="domain" description="CAAX prenyl protease 2/Lysostaphin resistance protein A-like" evidence="2">
    <location>
        <begin position="139"/>
        <end position="234"/>
    </location>
</feature>
<evidence type="ECO:0000313" key="3">
    <source>
        <dbReference type="EMBL" id="TPE52730.1"/>
    </source>
</evidence>
<dbReference type="GO" id="GO:0080120">
    <property type="term" value="P:CAAX-box protein maturation"/>
    <property type="evidence" value="ECO:0007669"/>
    <property type="project" value="UniProtKB-ARBA"/>
</dbReference>
<dbReference type="InterPro" id="IPR003675">
    <property type="entry name" value="Rce1/LyrA-like_dom"/>
</dbReference>
<feature type="transmembrane region" description="Helical" evidence="1">
    <location>
        <begin position="27"/>
        <end position="50"/>
    </location>
</feature>
<feature type="transmembrane region" description="Helical" evidence="1">
    <location>
        <begin position="101"/>
        <end position="123"/>
    </location>
</feature>
<keyword evidence="1" id="KW-0812">Transmembrane</keyword>
<organism evidence="3 4">
    <name type="scientific">Amaricoccus solimangrovi</name>
    <dbReference type="NCBI Taxonomy" id="2589815"/>
    <lineage>
        <taxon>Bacteria</taxon>
        <taxon>Pseudomonadati</taxon>
        <taxon>Pseudomonadota</taxon>
        <taxon>Alphaproteobacteria</taxon>
        <taxon>Rhodobacterales</taxon>
        <taxon>Paracoccaceae</taxon>
        <taxon>Amaricoccus</taxon>
    </lineage>
</organism>
<reference evidence="3 4" key="1">
    <citation type="submission" date="2019-06" db="EMBL/GenBank/DDBJ databases">
        <title>A novel bacterium of genus Amaricoccus, isolated from marine sediment.</title>
        <authorList>
            <person name="Huang H."/>
            <person name="Mo K."/>
            <person name="Hu Y."/>
        </authorList>
    </citation>
    <scope>NUCLEOTIDE SEQUENCE [LARGE SCALE GENOMIC DNA]</scope>
    <source>
        <strain evidence="3 4">HB172011</strain>
    </source>
</reference>
<protein>
    <submittedName>
        <fullName evidence="3">CPBP family intramembrane metalloprotease</fullName>
    </submittedName>
</protein>
<dbReference type="GO" id="GO:0004175">
    <property type="term" value="F:endopeptidase activity"/>
    <property type="evidence" value="ECO:0007669"/>
    <property type="project" value="UniProtKB-ARBA"/>
</dbReference>
<gene>
    <name evidence="3" type="ORF">FJM51_06035</name>
</gene>
<keyword evidence="3" id="KW-0482">Metalloprotease</keyword>
<evidence type="ECO:0000259" key="2">
    <source>
        <dbReference type="Pfam" id="PF02517"/>
    </source>
</evidence>
<feature type="transmembrane region" description="Helical" evidence="1">
    <location>
        <begin position="62"/>
        <end position="80"/>
    </location>
</feature>
<keyword evidence="3" id="KW-0645">Protease</keyword>
<name>A0A501WWA9_9RHOB</name>
<dbReference type="GO" id="GO:0008237">
    <property type="term" value="F:metallopeptidase activity"/>
    <property type="evidence" value="ECO:0007669"/>
    <property type="project" value="UniProtKB-KW"/>
</dbReference>
<dbReference type="Proteomes" id="UP000319255">
    <property type="component" value="Unassembled WGS sequence"/>
</dbReference>
<dbReference type="AlphaFoldDB" id="A0A501WWA9"/>
<dbReference type="GO" id="GO:0006508">
    <property type="term" value="P:proteolysis"/>
    <property type="evidence" value="ECO:0007669"/>
    <property type="project" value="UniProtKB-KW"/>
</dbReference>
<keyword evidence="1" id="KW-0472">Membrane</keyword>
<comment type="caution">
    <text evidence="3">The sequence shown here is derived from an EMBL/GenBank/DDBJ whole genome shotgun (WGS) entry which is preliminary data.</text>
</comment>
<accession>A0A501WWA9</accession>
<dbReference type="EMBL" id="VFRP01000003">
    <property type="protein sequence ID" value="TPE52730.1"/>
    <property type="molecule type" value="Genomic_DNA"/>
</dbReference>
<keyword evidence="1" id="KW-1133">Transmembrane helix</keyword>
<dbReference type="Pfam" id="PF02517">
    <property type="entry name" value="Rce1-like"/>
    <property type="match status" value="1"/>
</dbReference>
<feature type="transmembrane region" description="Helical" evidence="1">
    <location>
        <begin position="264"/>
        <end position="285"/>
    </location>
</feature>
<keyword evidence="3" id="KW-0378">Hydrolase</keyword>